<name>A0A4Z1PBT4_9PEZI</name>
<reference evidence="5 6" key="1">
    <citation type="submission" date="2019-04" db="EMBL/GenBank/DDBJ databases">
        <title>High contiguity whole genome sequence and gene annotation resource for two Venturia nashicola isolates.</title>
        <authorList>
            <person name="Prokchorchik M."/>
            <person name="Won K."/>
            <person name="Lee Y."/>
            <person name="Choi E.D."/>
            <person name="Segonzac C."/>
            <person name="Sohn K.H."/>
        </authorList>
    </citation>
    <scope>NUCLEOTIDE SEQUENCE [LARGE SCALE GENOMIC DNA]</scope>
    <source>
        <strain evidence="5 6">PRI2</strain>
    </source>
</reference>
<dbReference type="GO" id="GO:0016593">
    <property type="term" value="C:Cdc73/Paf1 complex"/>
    <property type="evidence" value="ECO:0007669"/>
    <property type="project" value="InterPro"/>
</dbReference>
<dbReference type="Proteomes" id="UP000298493">
    <property type="component" value="Unassembled WGS sequence"/>
</dbReference>
<evidence type="ECO:0000313" key="6">
    <source>
        <dbReference type="Proteomes" id="UP000298493"/>
    </source>
</evidence>
<comment type="caution">
    <text evidence="5">The sequence shown here is derived from an EMBL/GenBank/DDBJ whole genome shotgun (WGS) entry which is preliminary data.</text>
</comment>
<dbReference type="OrthoDB" id="10260285at2759"/>
<dbReference type="GO" id="GO:0003682">
    <property type="term" value="F:chromatin binding"/>
    <property type="evidence" value="ECO:0007669"/>
    <property type="project" value="TreeGrafter"/>
</dbReference>
<feature type="compositionally biased region" description="Basic and acidic residues" evidence="4">
    <location>
        <begin position="186"/>
        <end position="205"/>
    </location>
</feature>
<dbReference type="AlphaFoldDB" id="A0A4Z1PBT4"/>
<dbReference type="EMBL" id="SNSC02000004">
    <property type="protein sequence ID" value="TID24799.1"/>
    <property type="molecule type" value="Genomic_DNA"/>
</dbReference>
<comment type="similarity">
    <text evidence="2">Belongs to the PAF1 family.</text>
</comment>
<dbReference type="STRING" id="86259.A0A4Z1PBT4"/>
<dbReference type="Pfam" id="PF03985">
    <property type="entry name" value="Paf1"/>
    <property type="match status" value="1"/>
</dbReference>
<dbReference type="GO" id="GO:0000993">
    <property type="term" value="F:RNA polymerase II complex binding"/>
    <property type="evidence" value="ECO:0007669"/>
    <property type="project" value="TreeGrafter"/>
</dbReference>
<evidence type="ECO:0000256" key="4">
    <source>
        <dbReference type="SAM" id="MobiDB-lite"/>
    </source>
</evidence>
<sequence length="446" mass="50182">MSQKHYHQDYIARIRYSNALPPPPFNPKFLDIPNTGLTSGDYTTTAFASRLAREYPVNIEADAELGMPIDLIGIKGVFDGDETAIHFPENPAPLHPKDQNLLRPLNQLGKPLTVTSGVSFLRKTEYITSSTAINRGSSNPALRGSGPAPRKRRAPESAKDDPFYIHRAVIKGFDIAYPADAYTGSDSDRGLKGAPAAREEKDAWAKPRHPTNPQLSLLDAYPLLPDLEALPDNGSYMIMKYQSNPCSNLTYDPRLDVAIIRPIESTPEETRKYEDRLAEAAMDPAAPTPMPEWRYHSFVPEKEDSVEKVKRKFNPEDPEHDSEDLYDSVNADGGRTFKYKRLRMYETQRQTPTTDPWNDTVVMALHDDGTGLKPKAAYLYPIISETKLRASRPITMGTIMSVSRTQVEDEADLVDYVELKIRDPTEEERENIVENHLKKLDPSIEV</sequence>
<protein>
    <submittedName>
        <fullName evidence="5">Paf1-domain-containing protein</fullName>
    </submittedName>
</protein>
<keyword evidence="3" id="KW-0539">Nucleus</keyword>
<evidence type="ECO:0000256" key="1">
    <source>
        <dbReference type="ARBA" id="ARBA00004123"/>
    </source>
</evidence>
<evidence type="ECO:0000313" key="5">
    <source>
        <dbReference type="EMBL" id="TID24799.1"/>
    </source>
</evidence>
<feature type="region of interest" description="Disordered" evidence="4">
    <location>
        <begin position="184"/>
        <end position="211"/>
    </location>
</feature>
<organism evidence="5 6">
    <name type="scientific">Venturia nashicola</name>
    <dbReference type="NCBI Taxonomy" id="86259"/>
    <lineage>
        <taxon>Eukaryota</taxon>
        <taxon>Fungi</taxon>
        <taxon>Dikarya</taxon>
        <taxon>Ascomycota</taxon>
        <taxon>Pezizomycotina</taxon>
        <taxon>Dothideomycetes</taxon>
        <taxon>Pleosporomycetidae</taxon>
        <taxon>Venturiales</taxon>
        <taxon>Venturiaceae</taxon>
        <taxon>Venturia</taxon>
    </lineage>
</organism>
<dbReference type="PANTHER" id="PTHR23188:SF12">
    <property type="entry name" value="RNA POLYMERASE II-ASSOCIATED FACTOR 1 HOMOLOG"/>
    <property type="match status" value="1"/>
</dbReference>
<feature type="region of interest" description="Disordered" evidence="4">
    <location>
        <begin position="132"/>
        <end position="158"/>
    </location>
</feature>
<gene>
    <name evidence="5" type="ORF">E6O75_ATG04004</name>
</gene>
<accession>A0A4Z1PBT4</accession>
<proteinExistence type="inferred from homology"/>
<dbReference type="InterPro" id="IPR007133">
    <property type="entry name" value="RNA_pol_II-assoc_Paf1"/>
</dbReference>
<dbReference type="PANTHER" id="PTHR23188">
    <property type="entry name" value="RNA POLYMERASE II-ASSOCIATED FACTOR 1 HOMOLOG"/>
    <property type="match status" value="1"/>
</dbReference>
<keyword evidence="6" id="KW-1185">Reference proteome</keyword>
<dbReference type="GO" id="GO:0006368">
    <property type="term" value="P:transcription elongation by RNA polymerase II"/>
    <property type="evidence" value="ECO:0007669"/>
    <property type="project" value="InterPro"/>
</dbReference>
<comment type="subcellular location">
    <subcellularLocation>
        <location evidence="1">Nucleus</location>
    </subcellularLocation>
</comment>
<evidence type="ECO:0000256" key="2">
    <source>
        <dbReference type="ARBA" id="ARBA00007560"/>
    </source>
</evidence>
<evidence type="ECO:0000256" key="3">
    <source>
        <dbReference type="ARBA" id="ARBA00023242"/>
    </source>
</evidence>